<dbReference type="InterPro" id="IPR029058">
    <property type="entry name" value="AB_hydrolase_fold"/>
</dbReference>
<dbReference type="Pfam" id="PF00326">
    <property type="entry name" value="Peptidase_S9"/>
    <property type="match status" value="1"/>
</dbReference>
<feature type="chain" id="PRO_5045165612" evidence="1">
    <location>
        <begin position="22"/>
        <end position="632"/>
    </location>
</feature>
<dbReference type="InterPro" id="IPR041172">
    <property type="entry name" value="EstA_Ig-like_N"/>
</dbReference>
<reference evidence="4 5" key="1">
    <citation type="submission" date="2020-11" db="EMBL/GenBank/DDBJ databases">
        <title>Vibrio nitrifigilis sp. nov., a marine nitrogen-fixing bacterium isolated from the lagoon sediment of an islet inside an atoll.</title>
        <authorList>
            <person name="Wang L.-T."/>
            <person name="Shieh W.Y."/>
        </authorList>
    </citation>
    <scope>NUCLEOTIDE SEQUENCE [LARGE SCALE GENOMIC DNA]</scope>
    <source>
        <strain evidence="4 5">NFV-1</strain>
    </source>
</reference>
<dbReference type="Proteomes" id="UP000597206">
    <property type="component" value="Unassembled WGS sequence"/>
</dbReference>
<protein>
    <submittedName>
        <fullName evidence="4">Peptidase</fullName>
    </submittedName>
</protein>
<dbReference type="Pfam" id="PF18435">
    <property type="entry name" value="EstA_Ig_like"/>
    <property type="match status" value="1"/>
</dbReference>
<dbReference type="RefSeq" id="WP_196125529.1">
    <property type="nucleotide sequence ID" value="NZ_JADPMR010000004.1"/>
</dbReference>
<evidence type="ECO:0000256" key="1">
    <source>
        <dbReference type="SAM" id="SignalP"/>
    </source>
</evidence>
<evidence type="ECO:0000259" key="2">
    <source>
        <dbReference type="Pfam" id="PF00326"/>
    </source>
</evidence>
<organism evidence="4 5">
    <name type="scientific">Vibrio nitrifigilis</name>
    <dbReference type="NCBI Taxonomy" id="2789781"/>
    <lineage>
        <taxon>Bacteria</taxon>
        <taxon>Pseudomonadati</taxon>
        <taxon>Pseudomonadota</taxon>
        <taxon>Gammaproteobacteria</taxon>
        <taxon>Vibrionales</taxon>
        <taxon>Vibrionaceae</taxon>
        <taxon>Vibrio</taxon>
    </lineage>
</organism>
<evidence type="ECO:0000259" key="3">
    <source>
        <dbReference type="Pfam" id="PF18435"/>
    </source>
</evidence>
<dbReference type="SUPFAM" id="SSF53474">
    <property type="entry name" value="alpha/beta-Hydrolases"/>
    <property type="match status" value="1"/>
</dbReference>
<dbReference type="InterPro" id="IPR001375">
    <property type="entry name" value="Peptidase_S9_cat"/>
</dbReference>
<feature type="domain" description="Peptidase S9 prolyl oligopeptidase catalytic" evidence="2">
    <location>
        <begin position="333"/>
        <end position="374"/>
    </location>
</feature>
<dbReference type="EMBL" id="JADPMR010000004">
    <property type="protein sequence ID" value="MBF9003568.1"/>
    <property type="molecule type" value="Genomic_DNA"/>
</dbReference>
<sequence>MKFSGLALMLVATLYGSHTLAAKKTVSADNAITSVKSYGFVDLEGAKTSAIIVEYNTPIDAKSVDSNDYQITDYALYQERQHGFDKTIERDNDSVKGNEGHITKVYVNNKPMPSISGGTKSGRYVILEVNTAYMLKAQNLVYTSTMMAGVKQISDIQGEDAKITAGTKEIVNYTITQQKNKWSGGLQNVITADKSTIILPQFDSQSGWTLHRIGDGAFKATHTYSEYTGKYEDFELPYSIYVPDPEQLKQHKGNISLVLHMEHAGANNTDPMAALTSSKAAVKLSGDKVQTSNPAIIVVPQIEESRRSTNDLVSSSEANTAVWELVDSILKKYHGYINTDRIYGTGQSMGGMLLLSMAAQRDNFFAGIAVAGSQWSNNYNKNFQNNGSPARTPENDPISFNGFGLDKHNYQNWYYMVSDDNILVHSCSGDSMASGEWNALSDYYKAAGVTVTHAQWDPYLPLETQNTKEKEVTNHDNTTPGSGINWISFTRGNHMSTWKYAYQLDYPFQWLFSQRRQSEQERKKITQLSRPWLGRDVQGNIQKGSGTAQLNSTQFTPHGASSVFVEGWTPVSAFNAMLNQLPAANQITRKSSKEIEEASQAYNQLTQEERKQIKGIERLTEAQKQISALNKN</sequence>
<evidence type="ECO:0000313" key="4">
    <source>
        <dbReference type="EMBL" id="MBF9003568.1"/>
    </source>
</evidence>
<gene>
    <name evidence="4" type="ORF">I1A42_24100</name>
</gene>
<feature type="domain" description="Esterase Ig-like N-terminal" evidence="3">
    <location>
        <begin position="44"/>
        <end position="180"/>
    </location>
</feature>
<proteinExistence type="predicted"/>
<name>A0ABS0GMB6_9VIBR</name>
<evidence type="ECO:0000313" key="5">
    <source>
        <dbReference type="Proteomes" id="UP000597206"/>
    </source>
</evidence>
<comment type="caution">
    <text evidence="4">The sequence shown here is derived from an EMBL/GenBank/DDBJ whole genome shotgun (WGS) entry which is preliminary data.</text>
</comment>
<accession>A0ABS0GMB6</accession>
<keyword evidence="1" id="KW-0732">Signal</keyword>
<dbReference type="Gene3D" id="3.40.50.1820">
    <property type="entry name" value="alpha/beta hydrolase"/>
    <property type="match status" value="1"/>
</dbReference>
<dbReference type="Gene3D" id="2.60.40.2180">
    <property type="match status" value="1"/>
</dbReference>
<feature type="signal peptide" evidence="1">
    <location>
        <begin position="1"/>
        <end position="21"/>
    </location>
</feature>
<keyword evidence="5" id="KW-1185">Reference proteome</keyword>